<comment type="caution">
    <text evidence="1">The sequence shown here is derived from an EMBL/GenBank/DDBJ whole genome shotgun (WGS) entry which is preliminary data.</text>
</comment>
<name>A0ACB7ZHV0_9ERIC</name>
<dbReference type="Proteomes" id="UP000828048">
    <property type="component" value="Chromosome 9"/>
</dbReference>
<gene>
    <name evidence="1" type="ORF">Vadar_006479</name>
</gene>
<accession>A0ACB7ZHV0</accession>
<organism evidence="1 2">
    <name type="scientific">Vaccinium darrowii</name>
    <dbReference type="NCBI Taxonomy" id="229202"/>
    <lineage>
        <taxon>Eukaryota</taxon>
        <taxon>Viridiplantae</taxon>
        <taxon>Streptophyta</taxon>
        <taxon>Embryophyta</taxon>
        <taxon>Tracheophyta</taxon>
        <taxon>Spermatophyta</taxon>
        <taxon>Magnoliopsida</taxon>
        <taxon>eudicotyledons</taxon>
        <taxon>Gunneridae</taxon>
        <taxon>Pentapetalae</taxon>
        <taxon>asterids</taxon>
        <taxon>Ericales</taxon>
        <taxon>Ericaceae</taxon>
        <taxon>Vaccinioideae</taxon>
        <taxon>Vaccinieae</taxon>
        <taxon>Vaccinium</taxon>
    </lineage>
</organism>
<proteinExistence type="predicted"/>
<keyword evidence="2" id="KW-1185">Reference proteome</keyword>
<dbReference type="EMBL" id="CM037159">
    <property type="protein sequence ID" value="KAH7865422.1"/>
    <property type="molecule type" value="Genomic_DNA"/>
</dbReference>
<sequence>MATNVVQQPTKMQQLIKSDRRTAFATSDDSAMMKQIQSTHSPDGREVEVKPILQVIEDVLHHANPSIDSVIKGTHEHADALAEKTIVDGFYDMLEALAYIINKISCELSCKCSGGADAHSTTMAIFNNLSNYSWDAKVVISLAAFAVNYGDFWLIAQLSATNPLAKSVSLLKQLPDIIEHGSSLKSRFDTINTLVKAILNVTKCIVEFKKLPSQYISHETPPMTTAMAHIPTAAYWTIRSMVACSSQITSLLGMSYEHITSTTEAWELSSLAHKLANIQDHLNSQLGICHQHIDEKRHAETYQNLIRLMEMTHMDNMRILKALIYSKDDIQPLLDGSTKTRVSIEVLKRKTVILLISDLDIFEEELTILAQCHYEIKTRPGLHYEIVWIPVVDRSMPWNEESQQKFERLQAIMPWYMVAHPSLLEPAVIRYMKEVWHFSKKLILVVLDPQGKVVCNNALHMIMIWGNFAYPFTTAKEESLWREETWKLELLVDGIDPAVLEWIPQGKYICLYGGEDIEWIRKFTAAANAVAKTAGITLEMVYVGKSKAKERVRKVTSTITTEKLSRCWPDPISIWYFWTRLESMWYSKTHHGKTAENDALLQEVLTVLSFDGSDQGWVIICRGSTEMARANGNTILTSFKEFDSWAEDAKEKGFVPALNDKLHKLHTPQHCNRLILPGISGGIPEKVVCAECGRPMEKYFMYRCCTD</sequence>
<evidence type="ECO:0000313" key="2">
    <source>
        <dbReference type="Proteomes" id="UP000828048"/>
    </source>
</evidence>
<evidence type="ECO:0000313" key="1">
    <source>
        <dbReference type="EMBL" id="KAH7865422.1"/>
    </source>
</evidence>
<reference evidence="1 2" key="1">
    <citation type="journal article" date="2021" name="Hortic Res">
        <title>High-quality reference genome and annotation aids understanding of berry development for evergreen blueberry (Vaccinium darrowii).</title>
        <authorList>
            <person name="Yu J."/>
            <person name="Hulse-Kemp A.M."/>
            <person name="Babiker E."/>
            <person name="Staton M."/>
        </authorList>
    </citation>
    <scope>NUCLEOTIDE SEQUENCE [LARGE SCALE GENOMIC DNA]</scope>
    <source>
        <strain evidence="2">cv. NJ 8807/NJ 8810</strain>
        <tissue evidence="1">Young leaf</tissue>
    </source>
</reference>
<protein>
    <submittedName>
        <fullName evidence="1">Uncharacterized protein</fullName>
    </submittedName>
</protein>